<dbReference type="EMBL" id="GL883218">
    <property type="protein sequence ID" value="EGF97562.1"/>
    <property type="molecule type" value="Genomic_DNA"/>
</dbReference>
<dbReference type="OrthoDB" id="10500259at2759"/>
<name>F4SCR5_MELLP</name>
<dbReference type="Proteomes" id="UP000001072">
    <property type="component" value="Unassembled WGS sequence"/>
</dbReference>
<gene>
    <name evidence="1" type="ORF">MELLADRAFT_84862</name>
</gene>
<dbReference type="HOGENOM" id="CLU_087670_0_0_1"/>
<accession>F4SCR5</accession>
<protein>
    <submittedName>
        <fullName evidence="1">Uncharacterized protein</fullName>
    </submittedName>
</protein>
<sequence length="277" mass="29740">MSNSNFSNFSVSAVYSQNEVILANVVAEEASPQLSLNDAVFEPSTAVTTTAAAPGGINDPIIATTALVTSTDGPQTGWMNQLFEAPSPHLTGANAPATLVDMGPLHPVGTADRDQFDRAHQVVVQVTFKIHPGNEVVVTEPEESANSTSSKAPTARRSVGTTVNVIDSKVFNDGVVIEWRGCLVGLSLNQFKERCGEICERYAPGMQQMVLNSEVAPNLSWKASVGRTSPSFVLVDHLKFFDFVNSLTKSRTRWATLLIHNECSKAVGKKKAQHLSS</sequence>
<dbReference type="KEGG" id="mlr:MELLADRAFT_84862"/>
<evidence type="ECO:0000313" key="1">
    <source>
        <dbReference type="EMBL" id="EGF97562.1"/>
    </source>
</evidence>
<dbReference type="VEuPathDB" id="FungiDB:MELLADRAFT_84862"/>
<organism evidence="2">
    <name type="scientific">Melampsora larici-populina (strain 98AG31 / pathotype 3-4-7)</name>
    <name type="common">Poplar leaf rust fungus</name>
    <dbReference type="NCBI Taxonomy" id="747676"/>
    <lineage>
        <taxon>Eukaryota</taxon>
        <taxon>Fungi</taxon>
        <taxon>Dikarya</taxon>
        <taxon>Basidiomycota</taxon>
        <taxon>Pucciniomycotina</taxon>
        <taxon>Pucciniomycetes</taxon>
        <taxon>Pucciniales</taxon>
        <taxon>Melampsoraceae</taxon>
        <taxon>Melampsora</taxon>
    </lineage>
</organism>
<reference evidence="2" key="1">
    <citation type="journal article" date="2011" name="Proc. Natl. Acad. Sci. U.S.A.">
        <title>Obligate biotrophy features unraveled by the genomic analysis of rust fungi.</title>
        <authorList>
            <person name="Duplessis S."/>
            <person name="Cuomo C.A."/>
            <person name="Lin Y.-C."/>
            <person name="Aerts A."/>
            <person name="Tisserant E."/>
            <person name="Veneault-Fourrey C."/>
            <person name="Joly D.L."/>
            <person name="Hacquard S."/>
            <person name="Amselem J."/>
            <person name="Cantarel B.L."/>
            <person name="Chiu R."/>
            <person name="Coutinho P.M."/>
            <person name="Feau N."/>
            <person name="Field M."/>
            <person name="Frey P."/>
            <person name="Gelhaye E."/>
            <person name="Goldberg J."/>
            <person name="Grabherr M.G."/>
            <person name="Kodira C.D."/>
            <person name="Kohler A."/>
            <person name="Kuees U."/>
            <person name="Lindquist E.A."/>
            <person name="Lucas S.M."/>
            <person name="Mago R."/>
            <person name="Mauceli E."/>
            <person name="Morin E."/>
            <person name="Murat C."/>
            <person name="Pangilinan J.L."/>
            <person name="Park R."/>
            <person name="Pearson M."/>
            <person name="Quesneville H."/>
            <person name="Rouhier N."/>
            <person name="Sakthikumar S."/>
            <person name="Salamov A.A."/>
            <person name="Schmutz J."/>
            <person name="Selles B."/>
            <person name="Shapiro H."/>
            <person name="Tanguay P."/>
            <person name="Tuskan G.A."/>
            <person name="Henrissat B."/>
            <person name="Van de Peer Y."/>
            <person name="Rouze P."/>
            <person name="Ellis J.G."/>
            <person name="Dodds P.N."/>
            <person name="Schein J.E."/>
            <person name="Zhong S."/>
            <person name="Hamelin R.C."/>
            <person name="Grigoriev I.V."/>
            <person name="Szabo L.J."/>
            <person name="Martin F."/>
        </authorList>
    </citation>
    <scope>NUCLEOTIDE SEQUENCE [LARGE SCALE GENOMIC DNA]</scope>
    <source>
        <strain evidence="2">98AG31 / pathotype 3-4-7</strain>
    </source>
</reference>
<proteinExistence type="predicted"/>
<dbReference type="GeneID" id="18933638"/>
<dbReference type="InParanoid" id="F4SCR5"/>
<keyword evidence="2" id="KW-1185">Reference proteome</keyword>
<evidence type="ECO:0000313" key="2">
    <source>
        <dbReference type="Proteomes" id="UP000001072"/>
    </source>
</evidence>
<dbReference type="RefSeq" id="XP_007419173.1">
    <property type="nucleotide sequence ID" value="XM_007419111.1"/>
</dbReference>
<dbReference type="AlphaFoldDB" id="F4SCR5"/>